<gene>
    <name evidence="1" type="ORF">ACFO5K_22695</name>
</gene>
<reference evidence="2" key="1">
    <citation type="journal article" date="2019" name="Int. J. Syst. Evol. Microbiol.">
        <title>The Global Catalogue of Microorganisms (GCM) 10K type strain sequencing project: providing services to taxonomists for standard genome sequencing and annotation.</title>
        <authorList>
            <consortium name="The Broad Institute Genomics Platform"/>
            <consortium name="The Broad Institute Genome Sequencing Center for Infectious Disease"/>
            <person name="Wu L."/>
            <person name="Ma J."/>
        </authorList>
    </citation>
    <scope>NUCLEOTIDE SEQUENCE [LARGE SCALE GENOMIC DNA]</scope>
    <source>
        <strain evidence="2">IBRC-M 10490</strain>
    </source>
</reference>
<dbReference type="RefSeq" id="WP_378566601.1">
    <property type="nucleotide sequence ID" value="NZ_JBHSDL010000028.1"/>
</dbReference>
<accession>A0ABV8VLD8</accession>
<dbReference type="EMBL" id="JBHSDL010000028">
    <property type="protein sequence ID" value="MFC4376903.1"/>
    <property type="molecule type" value="Genomic_DNA"/>
</dbReference>
<comment type="caution">
    <text evidence="1">The sequence shown here is derived from an EMBL/GenBank/DDBJ whole genome shotgun (WGS) entry which is preliminary data.</text>
</comment>
<organism evidence="1 2">
    <name type="scientific">Nocardia halotolerans</name>
    <dbReference type="NCBI Taxonomy" id="1755878"/>
    <lineage>
        <taxon>Bacteria</taxon>
        <taxon>Bacillati</taxon>
        <taxon>Actinomycetota</taxon>
        <taxon>Actinomycetes</taxon>
        <taxon>Mycobacteriales</taxon>
        <taxon>Nocardiaceae</taxon>
        <taxon>Nocardia</taxon>
    </lineage>
</organism>
<evidence type="ECO:0000313" key="1">
    <source>
        <dbReference type="EMBL" id="MFC4376903.1"/>
    </source>
</evidence>
<dbReference type="Proteomes" id="UP001595844">
    <property type="component" value="Unassembled WGS sequence"/>
</dbReference>
<protein>
    <submittedName>
        <fullName evidence="1">Uncharacterized protein</fullName>
    </submittedName>
</protein>
<name>A0ABV8VLD8_9NOCA</name>
<sequence>MQVESSLLGLLHVSPDRVAVPIDRRYCDEDELHELIWQAWSDAKIDNDLSINHELDLSVGTSAVKSCGIDLVATYDDQHRVGVEARGAGWWASDVVQDQFVRYAETWRRSTRCSY</sequence>
<keyword evidence="2" id="KW-1185">Reference proteome</keyword>
<evidence type="ECO:0000313" key="2">
    <source>
        <dbReference type="Proteomes" id="UP001595844"/>
    </source>
</evidence>
<proteinExistence type="predicted"/>